<reference evidence="2 3" key="1">
    <citation type="submission" date="2015-08" db="EMBL/GenBank/DDBJ databases">
        <title>Next Generation Sequencing and Analysis of the Genome of Puccinia sorghi L Schw, the Causal Agent of Maize Common Rust.</title>
        <authorList>
            <person name="Rochi L."/>
            <person name="Burguener G."/>
            <person name="Darino M."/>
            <person name="Turjanski A."/>
            <person name="Kreff E."/>
            <person name="Dieguez M.J."/>
            <person name="Sacco F."/>
        </authorList>
    </citation>
    <scope>NUCLEOTIDE SEQUENCE [LARGE SCALE GENOMIC DNA]</scope>
    <source>
        <strain evidence="2 3">RO10H11247</strain>
    </source>
</reference>
<gene>
    <name evidence="2" type="ORF">VP01_1981g11</name>
</gene>
<feature type="region of interest" description="Disordered" evidence="1">
    <location>
        <begin position="15"/>
        <end position="71"/>
    </location>
</feature>
<evidence type="ECO:0000313" key="3">
    <source>
        <dbReference type="Proteomes" id="UP000037035"/>
    </source>
</evidence>
<proteinExistence type="predicted"/>
<comment type="caution">
    <text evidence="2">The sequence shown here is derived from an EMBL/GenBank/DDBJ whole genome shotgun (WGS) entry which is preliminary data.</text>
</comment>
<name>A0A0L6VC76_9BASI</name>
<dbReference type="Proteomes" id="UP000037035">
    <property type="component" value="Unassembled WGS sequence"/>
</dbReference>
<keyword evidence="3" id="KW-1185">Reference proteome</keyword>
<evidence type="ECO:0000256" key="1">
    <source>
        <dbReference type="SAM" id="MobiDB-lite"/>
    </source>
</evidence>
<accession>A0A0L6VC76</accession>
<dbReference type="AlphaFoldDB" id="A0A0L6VC76"/>
<feature type="compositionally biased region" description="Polar residues" evidence="1">
    <location>
        <begin position="46"/>
        <end position="66"/>
    </location>
</feature>
<protein>
    <submittedName>
        <fullName evidence="2">Uncharacterized protein</fullName>
    </submittedName>
</protein>
<dbReference type="EMBL" id="LAVV01006816">
    <property type="protein sequence ID" value="KNZ58182.1"/>
    <property type="molecule type" value="Genomic_DNA"/>
</dbReference>
<dbReference type="VEuPathDB" id="FungiDB:VP01_1981g11"/>
<evidence type="ECO:0000313" key="2">
    <source>
        <dbReference type="EMBL" id="KNZ58182.1"/>
    </source>
</evidence>
<organism evidence="2 3">
    <name type="scientific">Puccinia sorghi</name>
    <dbReference type="NCBI Taxonomy" id="27349"/>
    <lineage>
        <taxon>Eukaryota</taxon>
        <taxon>Fungi</taxon>
        <taxon>Dikarya</taxon>
        <taxon>Basidiomycota</taxon>
        <taxon>Pucciniomycotina</taxon>
        <taxon>Pucciniomycetes</taxon>
        <taxon>Pucciniales</taxon>
        <taxon>Pucciniaceae</taxon>
        <taxon>Puccinia</taxon>
    </lineage>
</organism>
<sequence length="173" mass="18933">MSSAAAIAETRKINARAHVISCNNPQSENDKSDSVGANVSMLVDKSPQQIEQEPLNQSTEEANSLSDYGDGVVEDEDVASLSKSPDTNLQDTQILSTNSTCSLHAFSSWMSQTDLARNGIPARSGSESEEHLTAFFDPKALEKQENENGMNQFYSMQLRDANKMVESLQDKLN</sequence>